<dbReference type="InterPro" id="IPR004107">
    <property type="entry name" value="Integrase_SAM-like_N"/>
</dbReference>
<keyword evidence="4 11" id="KW-0963">Cytoplasm</keyword>
<dbReference type="PROSITE" id="PS51900">
    <property type="entry name" value="CB"/>
    <property type="match status" value="1"/>
</dbReference>
<evidence type="ECO:0000259" key="12">
    <source>
        <dbReference type="PROSITE" id="PS51898"/>
    </source>
</evidence>
<dbReference type="HAMAP" id="MF_01807">
    <property type="entry name" value="Recomb_XerD"/>
    <property type="match status" value="1"/>
</dbReference>
<reference evidence="14 15" key="1">
    <citation type="submission" date="2023-07" db="EMBL/GenBank/DDBJ databases">
        <title>Genomic Encyclopedia of Type Strains, Phase IV (KMG-IV): sequencing the most valuable type-strain genomes for metagenomic binning, comparative biology and taxonomic classification.</title>
        <authorList>
            <person name="Goeker M."/>
        </authorList>
    </citation>
    <scope>NUCLEOTIDE SEQUENCE [LARGE SCALE GENOMIC DNA]</scope>
    <source>
        <strain evidence="14 15">DSM 19154</strain>
    </source>
</reference>
<keyword evidence="5 11" id="KW-0132">Cell division</keyword>
<evidence type="ECO:0000256" key="3">
    <source>
        <dbReference type="ARBA" id="ARBA00015810"/>
    </source>
</evidence>
<evidence type="ECO:0000256" key="7">
    <source>
        <dbReference type="ARBA" id="ARBA00022908"/>
    </source>
</evidence>
<evidence type="ECO:0000256" key="9">
    <source>
        <dbReference type="ARBA" id="ARBA00023172"/>
    </source>
</evidence>
<dbReference type="Pfam" id="PF00589">
    <property type="entry name" value="Phage_integrase"/>
    <property type="match status" value="1"/>
</dbReference>
<dbReference type="SUPFAM" id="SSF47823">
    <property type="entry name" value="lambda integrase-like, N-terminal domain"/>
    <property type="match status" value="1"/>
</dbReference>
<dbReference type="InterPro" id="IPR023009">
    <property type="entry name" value="Tyrosine_recombinase_XerC/XerD"/>
</dbReference>
<dbReference type="HAMAP" id="MF_01808">
    <property type="entry name" value="Recomb_XerC_XerD"/>
    <property type="match status" value="1"/>
</dbReference>
<feature type="domain" description="Tyr recombinase" evidence="12">
    <location>
        <begin position="110"/>
        <end position="293"/>
    </location>
</feature>
<dbReference type="InterPro" id="IPR013762">
    <property type="entry name" value="Integrase-like_cat_sf"/>
</dbReference>
<dbReference type="Gene3D" id="1.10.150.130">
    <property type="match status" value="1"/>
</dbReference>
<feature type="active site" evidence="11">
    <location>
        <position position="245"/>
    </location>
</feature>
<feature type="active site" evidence="11">
    <location>
        <position position="248"/>
    </location>
</feature>
<feature type="active site" description="O-(3'-phospho-DNA)-tyrosine intermediate" evidence="11">
    <location>
        <position position="280"/>
    </location>
</feature>
<gene>
    <name evidence="11" type="primary">xerD</name>
    <name evidence="14" type="ORF">J2S05_000547</name>
</gene>
<dbReference type="Proteomes" id="UP001225034">
    <property type="component" value="Unassembled WGS sequence"/>
</dbReference>
<comment type="function">
    <text evidence="11">Site-specific tyrosine recombinase, which acts by catalyzing the cutting and rejoining of the recombining DNA molecules. The XerC-XerD complex is essential to convert dimers of the bacterial chromosome into monomers to permit their segregation at cell division. It also contributes to the segregational stability of plasmids.</text>
</comment>
<dbReference type="EMBL" id="JAUSUA010000001">
    <property type="protein sequence ID" value="MDQ0205773.1"/>
    <property type="molecule type" value="Genomic_DNA"/>
</dbReference>
<dbReference type="CDD" id="cd00798">
    <property type="entry name" value="INT_XerDC_C"/>
    <property type="match status" value="1"/>
</dbReference>
<dbReference type="InterPro" id="IPR011010">
    <property type="entry name" value="DNA_brk_join_enz"/>
</dbReference>
<dbReference type="SUPFAM" id="SSF56349">
    <property type="entry name" value="DNA breaking-rejoining enzymes"/>
    <property type="match status" value="1"/>
</dbReference>
<feature type="domain" description="Core-binding (CB)" evidence="13">
    <location>
        <begin position="2"/>
        <end position="89"/>
    </location>
</feature>
<keyword evidence="7 11" id="KW-0229">DNA integration</keyword>
<dbReference type="InterPro" id="IPR011932">
    <property type="entry name" value="Recomb_XerD"/>
</dbReference>
<accession>A0ABT9YD50</accession>
<keyword evidence="6 11" id="KW-0159">Chromosome partition</keyword>
<dbReference type="InterPro" id="IPR050090">
    <property type="entry name" value="Tyrosine_recombinase_XerCD"/>
</dbReference>
<keyword evidence="9 11" id="KW-0233">DNA recombination</keyword>
<dbReference type="Pfam" id="PF02899">
    <property type="entry name" value="Phage_int_SAM_1"/>
    <property type="match status" value="1"/>
</dbReference>
<evidence type="ECO:0000256" key="1">
    <source>
        <dbReference type="ARBA" id="ARBA00004496"/>
    </source>
</evidence>
<comment type="subcellular location">
    <subcellularLocation>
        <location evidence="1 11">Cytoplasm</location>
    </subcellularLocation>
</comment>
<dbReference type="NCBIfam" id="NF040815">
    <property type="entry name" value="recomb_XerA_Arch"/>
    <property type="match status" value="1"/>
</dbReference>
<dbReference type="PROSITE" id="PS51898">
    <property type="entry name" value="TYR_RECOMBINASE"/>
    <property type="match status" value="1"/>
</dbReference>
<dbReference type="InterPro" id="IPR010998">
    <property type="entry name" value="Integrase_recombinase_N"/>
</dbReference>
<evidence type="ECO:0000256" key="10">
    <source>
        <dbReference type="ARBA" id="ARBA00023306"/>
    </source>
</evidence>
<keyword evidence="15" id="KW-1185">Reference proteome</keyword>
<evidence type="ECO:0000256" key="11">
    <source>
        <dbReference type="HAMAP-Rule" id="MF_01807"/>
    </source>
</evidence>
<dbReference type="InterPro" id="IPR044068">
    <property type="entry name" value="CB"/>
</dbReference>
<evidence type="ECO:0000256" key="2">
    <source>
        <dbReference type="ARBA" id="ARBA00010450"/>
    </source>
</evidence>
<evidence type="ECO:0000256" key="4">
    <source>
        <dbReference type="ARBA" id="ARBA00022490"/>
    </source>
</evidence>
<evidence type="ECO:0000259" key="13">
    <source>
        <dbReference type="PROSITE" id="PS51900"/>
    </source>
</evidence>
<dbReference type="NCBIfam" id="NF001399">
    <property type="entry name" value="PRK00283.1"/>
    <property type="match status" value="1"/>
</dbReference>
<comment type="caution">
    <text evidence="14">The sequence shown here is derived from an EMBL/GenBank/DDBJ whole genome shotgun (WGS) entry which is preliminary data.</text>
</comment>
<organism evidence="14 15">
    <name type="scientific">Alkalicoccobacillus murimartini</name>
    <dbReference type="NCBI Taxonomy" id="171685"/>
    <lineage>
        <taxon>Bacteria</taxon>
        <taxon>Bacillati</taxon>
        <taxon>Bacillota</taxon>
        <taxon>Bacilli</taxon>
        <taxon>Bacillales</taxon>
        <taxon>Bacillaceae</taxon>
        <taxon>Alkalicoccobacillus</taxon>
    </lineage>
</organism>
<evidence type="ECO:0000256" key="5">
    <source>
        <dbReference type="ARBA" id="ARBA00022618"/>
    </source>
</evidence>
<sequence length="299" mass="33888">MSTLQLDIEDFIHYLQIERGYSDNTISSYKSDLASYSSYLKNVETCKGFSDVDRSIIVNYLYFLMEKGRAETTIARCIASIRGLHQFLLREGRAKQDPSVHLEIPKPPKRLPKILSTEEVEALLESPGTEDAMAIRNRAMLEVMYATGIRVSELIGLATSDCHLTMGFLRCVGKGNKERIIPLGSKATEAVHTYLETARSSLVKHNKHDVLFVNHRGTPLSRQGFWKILKQLALKAHIDKPLTPHTLRHSFATHLLENGADLRAVQEMLGHVDISTTQIYTHVTKNRMKDVYSKYHPRA</sequence>
<feature type="active site" evidence="11">
    <location>
        <position position="271"/>
    </location>
</feature>
<feature type="active site" evidence="11">
    <location>
        <position position="150"/>
    </location>
</feature>
<keyword evidence="10 11" id="KW-0131">Cell cycle</keyword>
<evidence type="ECO:0000313" key="15">
    <source>
        <dbReference type="Proteomes" id="UP001225034"/>
    </source>
</evidence>
<comment type="similarity">
    <text evidence="2 11">Belongs to the 'phage' integrase family. XerD subfamily.</text>
</comment>
<evidence type="ECO:0000256" key="8">
    <source>
        <dbReference type="ARBA" id="ARBA00023125"/>
    </source>
</evidence>
<evidence type="ECO:0000313" key="14">
    <source>
        <dbReference type="EMBL" id="MDQ0205773.1"/>
    </source>
</evidence>
<dbReference type="PANTHER" id="PTHR30349">
    <property type="entry name" value="PHAGE INTEGRASE-RELATED"/>
    <property type="match status" value="1"/>
</dbReference>
<protein>
    <recommendedName>
        <fullName evidence="3 11">Tyrosine recombinase XerD</fullName>
    </recommendedName>
</protein>
<dbReference type="NCBIfam" id="TIGR02225">
    <property type="entry name" value="recomb_XerD"/>
    <property type="match status" value="1"/>
</dbReference>
<proteinExistence type="inferred from homology"/>
<keyword evidence="8 11" id="KW-0238">DNA-binding</keyword>
<dbReference type="Gene3D" id="1.10.443.10">
    <property type="entry name" value="Intergrase catalytic core"/>
    <property type="match status" value="1"/>
</dbReference>
<dbReference type="InterPro" id="IPR002104">
    <property type="entry name" value="Integrase_catalytic"/>
</dbReference>
<feature type="active site" evidence="11">
    <location>
        <position position="174"/>
    </location>
</feature>
<name>A0ABT9YD50_9BACI</name>
<evidence type="ECO:0000256" key="6">
    <source>
        <dbReference type="ARBA" id="ARBA00022829"/>
    </source>
</evidence>
<comment type="subunit">
    <text evidence="11">Forms a cyclic heterotetrameric complex composed of two molecules of XerC and two molecules of XerD.</text>
</comment>
<dbReference type="PANTHER" id="PTHR30349:SF81">
    <property type="entry name" value="TYROSINE RECOMBINASE XERC"/>
    <property type="match status" value="1"/>
</dbReference>